<sequence>MSWLFGWWKGSGSPPAEEQTPAAPAEGGGGAPGGSGGDKPGNKWSNFDPTGLERAAKAARELDKSRHAKEALDLARMQEQTTQLEHQSKIKEYEAGLEQLKGEQIQLQGEEKRKTLAEETKQNQARAQYQDKLARQRYDDQLRQQKFLNEENLRKQEESVMKQEAMKKATVEHEMELRHKNDLLRIEAEAKARAQVERENADLIREQIRLKAAEHRQTVLESIKTAGAVFGEGFRAFVSDWDKLTATVAGLTLLAAGVYSARNATAVAGRYIESRLGKPSLVRETSRLTVAEAIKHPIKTTKRLRSRPQDALEGVVLSAALEERVRDIAIATRNTRQNRGLYRNILMYGPPGTGKTLFAKKLALHSGMDYAIMTGGDVAPMGRDGVTAMHKVFDWASTSGRGLLLFVDEADAFLRKRSTEKISEDLRATLNAFLYRTGEQSNKFMLVLASNQPEQFDWAINDRIDEIVNFALPSLEERERLVRLYFDKFVLGPATTGRQRLKLSQFDYGQKCSDIAKRAEGMSGREISKLGVAWQAAAYSSEDGVLTEAMIDSRVDDAIKQHAQKMDWLLMEAGVGVGKVGVLLPKEMPAGIAAQDTASIGQTEDTSPTVQQILPLLEVVSNSAQTEAAILPSEVEAEVILKEATTLVKESEVVAGTTVGTAETIVETATTVSLVQEVEAIKDLTEEVLGTAVAAETMVTEVKEIVTDLKEAEGIPASIVHEPEATVDGLSREMVVQESESATMSVDSVETEATKAFEEVATDAAKVAEEIAHNVAQATESLTNIVKEVEIIATDVAKVADAVATVTEEIEAVVVKEVETMESNVVKDANEVMFEIESQTSEVAKEVKMVMTELIKESESIATEVVKEVEPAVTEITTMEAEAIPTEFAVETEATASEEPKKPQITAIEFTSEDQALATEIVKDPSFTEIPVREAESLVETKEAQTLATEIAAKEVEVTLEEVSKETEVLTTKETEAMENDVVKDANEVAVETESQTSEVSKEIEVVMTDEAKESKSVASEVVQDAEPATTGTGAKEAEAIPTEFVIESEAPTSEEPKEPQTTDTEFTLEAQTLTTEIAAKE</sequence>
<organism evidence="1 2">
    <name type="scientific">Nibea albiflora</name>
    <name type="common">Yellow drum</name>
    <name type="synonym">Corvina albiflora</name>
    <dbReference type="NCBI Taxonomy" id="240163"/>
    <lineage>
        <taxon>Eukaryota</taxon>
        <taxon>Metazoa</taxon>
        <taxon>Chordata</taxon>
        <taxon>Craniata</taxon>
        <taxon>Vertebrata</taxon>
        <taxon>Euteleostomi</taxon>
        <taxon>Actinopterygii</taxon>
        <taxon>Neopterygii</taxon>
        <taxon>Teleostei</taxon>
        <taxon>Neoteleostei</taxon>
        <taxon>Acanthomorphata</taxon>
        <taxon>Eupercaria</taxon>
        <taxon>Sciaenidae</taxon>
        <taxon>Nibea</taxon>
    </lineage>
</organism>
<dbReference type="Proteomes" id="UP000805704">
    <property type="component" value="Chromosome 5"/>
</dbReference>
<gene>
    <name evidence="1" type="primary">ATAD3</name>
    <name evidence="1" type="ORF">GBF38_015470</name>
</gene>
<proteinExistence type="predicted"/>
<reference evidence="1" key="1">
    <citation type="submission" date="2020-04" db="EMBL/GenBank/DDBJ databases">
        <title>A chromosome-scale assembly and high-density genetic map of the yellow drum (Nibea albiflora) genome.</title>
        <authorList>
            <person name="Xu D."/>
            <person name="Zhang W."/>
            <person name="Chen R."/>
            <person name="Tan P."/>
            <person name="Wang L."/>
            <person name="Song H."/>
            <person name="Tian L."/>
            <person name="Zhu Q."/>
            <person name="Wang B."/>
        </authorList>
    </citation>
    <scope>NUCLEOTIDE SEQUENCE</scope>
    <source>
        <strain evidence="1">ZJHYS-2018</strain>
    </source>
</reference>
<protein>
    <submittedName>
        <fullName evidence="1">ATPase family AAA domain-containing protein 3</fullName>
    </submittedName>
</protein>
<comment type="caution">
    <text evidence="1">The sequence shown here is derived from an EMBL/GenBank/DDBJ whole genome shotgun (WGS) entry which is preliminary data.</text>
</comment>
<name>A0ACB7EPU7_NIBAL</name>
<accession>A0ACB7EPU7</accession>
<evidence type="ECO:0000313" key="2">
    <source>
        <dbReference type="Proteomes" id="UP000805704"/>
    </source>
</evidence>
<dbReference type="EMBL" id="CM024793">
    <property type="protein sequence ID" value="KAG8002871.1"/>
    <property type="molecule type" value="Genomic_DNA"/>
</dbReference>
<keyword evidence="2" id="KW-1185">Reference proteome</keyword>
<feature type="non-terminal residue" evidence="1">
    <location>
        <position position="1082"/>
    </location>
</feature>
<evidence type="ECO:0000313" key="1">
    <source>
        <dbReference type="EMBL" id="KAG8002871.1"/>
    </source>
</evidence>